<keyword evidence="2" id="KW-1185">Reference proteome</keyword>
<proteinExistence type="predicted"/>
<dbReference type="eggNOG" id="COG1399">
    <property type="taxonomic scope" value="Bacteria"/>
</dbReference>
<dbReference type="AlphaFoldDB" id="A0A1I7H782"/>
<gene>
    <name evidence="1" type="ORF">SAMN05421543_10420</name>
</gene>
<evidence type="ECO:0008006" key="3">
    <source>
        <dbReference type="Google" id="ProtNLM"/>
    </source>
</evidence>
<protein>
    <recommendedName>
        <fullName evidence="3">DUF177 domain-containing protein</fullName>
    </recommendedName>
</protein>
<dbReference type="Pfam" id="PF02620">
    <property type="entry name" value="YceD"/>
    <property type="match status" value="1"/>
</dbReference>
<accession>A0A1I7H782</accession>
<dbReference type="InterPro" id="IPR003772">
    <property type="entry name" value="YceD"/>
</dbReference>
<dbReference type="EMBL" id="FPBV01000004">
    <property type="protein sequence ID" value="SFU56567.1"/>
    <property type="molecule type" value="Genomic_DNA"/>
</dbReference>
<evidence type="ECO:0000313" key="1">
    <source>
        <dbReference type="EMBL" id="SFU56567.1"/>
    </source>
</evidence>
<evidence type="ECO:0000313" key="2">
    <source>
        <dbReference type="Proteomes" id="UP000183508"/>
    </source>
</evidence>
<dbReference type="PANTHER" id="PTHR34374">
    <property type="entry name" value="LARGE RIBOSOMAL RNA SUBUNIT ACCUMULATION PROTEIN YCED HOMOLOG 1, CHLOROPLASTIC"/>
    <property type="match status" value="1"/>
</dbReference>
<organism evidence="1 2">
    <name type="scientific">Alicyclobacillus macrosporangiidus</name>
    <dbReference type="NCBI Taxonomy" id="392015"/>
    <lineage>
        <taxon>Bacteria</taxon>
        <taxon>Bacillati</taxon>
        <taxon>Bacillota</taxon>
        <taxon>Bacilli</taxon>
        <taxon>Bacillales</taxon>
        <taxon>Alicyclobacillaceae</taxon>
        <taxon>Alicyclobacillus</taxon>
    </lineage>
</organism>
<reference evidence="2" key="1">
    <citation type="submission" date="2016-10" db="EMBL/GenBank/DDBJ databases">
        <authorList>
            <person name="Varghese N."/>
        </authorList>
    </citation>
    <scope>NUCLEOTIDE SEQUENCE [LARGE SCALE GENOMIC DNA]</scope>
    <source>
        <strain evidence="2">DSM 17980</strain>
    </source>
</reference>
<dbReference type="Proteomes" id="UP000183508">
    <property type="component" value="Unassembled WGS sequence"/>
</dbReference>
<name>A0A1I7H782_9BACL</name>
<dbReference type="PANTHER" id="PTHR34374:SF1">
    <property type="entry name" value="LARGE RIBOSOMAL RNA SUBUNIT ACCUMULATION PROTEIN YCED HOMOLOG 1, CHLOROPLASTIC"/>
    <property type="match status" value="1"/>
</dbReference>
<dbReference type="STRING" id="392015.SAMN05421543_10420"/>
<sequence>MTDLRQAGRPVKLHEDVDLPRIVEENPQVAGMDPVHCELEAEAAQHTSHVHGRLTTRVTYDCSRCLEPFVRGLTTRFDELFTDNPDEVDEDHHLSGDTIELDPYIEQAINLELDVYPVCSDACKGLCPVCGANLNLGECGCDRRPVDPRLDVLKDLFSDDGSK</sequence>